<keyword evidence="2" id="KW-1185">Reference proteome</keyword>
<comment type="caution">
    <text evidence="1">The sequence shown here is derived from an EMBL/GenBank/DDBJ whole genome shotgun (WGS) entry which is preliminary data.</text>
</comment>
<dbReference type="Proteomes" id="UP001623348">
    <property type="component" value="Unassembled WGS sequence"/>
</dbReference>
<evidence type="ECO:0000313" key="2">
    <source>
        <dbReference type="Proteomes" id="UP001623348"/>
    </source>
</evidence>
<name>A0ABC9X1Z5_GRUJA</name>
<gene>
    <name evidence="1" type="ORF">GRJ2_001635200</name>
</gene>
<sequence length="109" mass="12614">MGGCVVELRGWQWLEVVAEEKREKWGDILKSWNCTQSYTGNSTICFKQCGSNIVMAEHRRVNNRLAETRFRRSVCLPRLVSCAVTLQLCLHQGYCKYQKTGQKLTSLKR</sequence>
<accession>A0ABC9X1Z5</accession>
<reference evidence="1 2" key="1">
    <citation type="submission" date="2024-06" db="EMBL/GenBank/DDBJ databases">
        <title>The draft genome of Grus japonensis, version 3.</title>
        <authorList>
            <person name="Nabeshima K."/>
            <person name="Suzuki S."/>
            <person name="Onuma M."/>
        </authorList>
    </citation>
    <scope>NUCLEOTIDE SEQUENCE [LARGE SCALE GENOMIC DNA]</scope>
    <source>
        <strain evidence="1 2">451A</strain>
    </source>
</reference>
<protein>
    <submittedName>
        <fullName evidence="1">Uncharacterized protein</fullName>
    </submittedName>
</protein>
<organism evidence="1 2">
    <name type="scientific">Grus japonensis</name>
    <name type="common">Japanese crane</name>
    <name type="synonym">Red-crowned crane</name>
    <dbReference type="NCBI Taxonomy" id="30415"/>
    <lineage>
        <taxon>Eukaryota</taxon>
        <taxon>Metazoa</taxon>
        <taxon>Chordata</taxon>
        <taxon>Craniata</taxon>
        <taxon>Vertebrata</taxon>
        <taxon>Euteleostomi</taxon>
        <taxon>Archelosauria</taxon>
        <taxon>Archosauria</taxon>
        <taxon>Dinosauria</taxon>
        <taxon>Saurischia</taxon>
        <taxon>Theropoda</taxon>
        <taxon>Coelurosauria</taxon>
        <taxon>Aves</taxon>
        <taxon>Neognathae</taxon>
        <taxon>Neoaves</taxon>
        <taxon>Gruiformes</taxon>
        <taxon>Gruidae</taxon>
        <taxon>Grus</taxon>
    </lineage>
</organism>
<proteinExistence type="predicted"/>
<evidence type="ECO:0000313" key="1">
    <source>
        <dbReference type="EMBL" id="GAB0191699.1"/>
    </source>
</evidence>
<dbReference type="EMBL" id="BAAFJT010000006">
    <property type="protein sequence ID" value="GAB0191699.1"/>
    <property type="molecule type" value="Genomic_DNA"/>
</dbReference>
<dbReference type="AlphaFoldDB" id="A0ABC9X1Z5"/>